<feature type="domain" description="Clr5" evidence="2">
    <location>
        <begin position="13"/>
        <end position="55"/>
    </location>
</feature>
<keyword evidence="4" id="KW-1185">Reference proteome</keyword>
<reference evidence="3 4" key="1">
    <citation type="journal article" date="2016" name="Nat. Commun.">
        <title>Ectomycorrhizal ecology is imprinted in the genome of the dominant symbiotic fungus Cenococcum geophilum.</title>
        <authorList>
            <consortium name="DOE Joint Genome Institute"/>
            <person name="Peter M."/>
            <person name="Kohler A."/>
            <person name="Ohm R.A."/>
            <person name="Kuo A."/>
            <person name="Krutzmann J."/>
            <person name="Morin E."/>
            <person name="Arend M."/>
            <person name="Barry K.W."/>
            <person name="Binder M."/>
            <person name="Choi C."/>
            <person name="Clum A."/>
            <person name="Copeland A."/>
            <person name="Grisel N."/>
            <person name="Haridas S."/>
            <person name="Kipfer T."/>
            <person name="LaButti K."/>
            <person name="Lindquist E."/>
            <person name="Lipzen A."/>
            <person name="Maire R."/>
            <person name="Meier B."/>
            <person name="Mihaltcheva S."/>
            <person name="Molinier V."/>
            <person name="Murat C."/>
            <person name="Poggeler S."/>
            <person name="Quandt C.A."/>
            <person name="Sperisen C."/>
            <person name="Tritt A."/>
            <person name="Tisserant E."/>
            <person name="Crous P.W."/>
            <person name="Henrissat B."/>
            <person name="Nehls U."/>
            <person name="Egli S."/>
            <person name="Spatafora J.W."/>
            <person name="Grigoriev I.V."/>
            <person name="Martin F.M."/>
        </authorList>
    </citation>
    <scope>NUCLEOTIDE SEQUENCE [LARGE SCALE GENOMIC DNA]</scope>
    <source>
        <strain evidence="3 4">CBS 207.34</strain>
    </source>
</reference>
<name>A0A8E2FBI0_9PEZI</name>
<dbReference type="PANTHER" id="PTHR38788:SF3">
    <property type="entry name" value="CLR5 DOMAIN-CONTAINING PROTEIN"/>
    <property type="match status" value="1"/>
</dbReference>
<sequence length="324" mass="36747">MAFESQQWYAKSDDFTAHFDTTLQLYMVHELNQVMEIMERDHDMKQYKTQINKWQKSRLFPSKNMKLSYQAVMVRKEAKRVNQGNKKTTFRYNGWPVEEEKITQFKERHGKKMQVSRASSVETPSCVSYDTPSECFSLSSMHTSSDSSPPASPSPPSLQDNEWRKTMHTIRILREKLQHSRSSFTAISDNVLSGCANPSSAHDSTENTPLASPRPPAVYLTLPYDDLMELGESLQGSEEGFGGVSGQIDSHYEFQPMKREHLSRAGSQLIPPRNLEPPKVVNSHYIVGTGEFYVPEDVWICCRCDVGSLRDLTVACPLCGHVLG</sequence>
<proteinExistence type="predicted"/>
<feature type="region of interest" description="Disordered" evidence="1">
    <location>
        <begin position="107"/>
        <end position="126"/>
    </location>
</feature>
<organism evidence="3 4">
    <name type="scientific">Glonium stellatum</name>
    <dbReference type="NCBI Taxonomy" id="574774"/>
    <lineage>
        <taxon>Eukaryota</taxon>
        <taxon>Fungi</taxon>
        <taxon>Dikarya</taxon>
        <taxon>Ascomycota</taxon>
        <taxon>Pezizomycotina</taxon>
        <taxon>Dothideomycetes</taxon>
        <taxon>Pleosporomycetidae</taxon>
        <taxon>Gloniales</taxon>
        <taxon>Gloniaceae</taxon>
        <taxon>Glonium</taxon>
    </lineage>
</organism>
<feature type="compositionally biased region" description="Low complexity" evidence="1">
    <location>
        <begin position="138"/>
        <end position="149"/>
    </location>
</feature>
<dbReference type="PANTHER" id="PTHR38788">
    <property type="entry name" value="CLR5 DOMAIN-CONTAINING PROTEIN"/>
    <property type="match status" value="1"/>
</dbReference>
<evidence type="ECO:0000259" key="2">
    <source>
        <dbReference type="Pfam" id="PF14420"/>
    </source>
</evidence>
<gene>
    <name evidence="3" type="ORF">AOQ84DRAFT_385069</name>
</gene>
<feature type="compositionally biased region" description="Polar residues" evidence="1">
    <location>
        <begin position="116"/>
        <end position="126"/>
    </location>
</feature>
<evidence type="ECO:0000313" key="4">
    <source>
        <dbReference type="Proteomes" id="UP000250140"/>
    </source>
</evidence>
<evidence type="ECO:0000256" key="1">
    <source>
        <dbReference type="SAM" id="MobiDB-lite"/>
    </source>
</evidence>
<evidence type="ECO:0000313" key="3">
    <source>
        <dbReference type="EMBL" id="OCL13941.1"/>
    </source>
</evidence>
<dbReference type="InterPro" id="IPR025676">
    <property type="entry name" value="Clr5_dom"/>
</dbReference>
<protein>
    <recommendedName>
        <fullName evidence="2">Clr5 domain-containing protein</fullName>
    </recommendedName>
</protein>
<dbReference type="AlphaFoldDB" id="A0A8E2FBI0"/>
<dbReference type="Pfam" id="PF14420">
    <property type="entry name" value="Clr5"/>
    <property type="match status" value="1"/>
</dbReference>
<dbReference type="EMBL" id="KV748648">
    <property type="protein sequence ID" value="OCL13941.1"/>
    <property type="molecule type" value="Genomic_DNA"/>
</dbReference>
<accession>A0A8E2FBI0</accession>
<dbReference type="Proteomes" id="UP000250140">
    <property type="component" value="Unassembled WGS sequence"/>
</dbReference>
<feature type="region of interest" description="Disordered" evidence="1">
    <location>
        <begin position="138"/>
        <end position="162"/>
    </location>
</feature>